<dbReference type="GO" id="GO:0015031">
    <property type="term" value="P:protein transport"/>
    <property type="evidence" value="ECO:0007669"/>
    <property type="project" value="UniProtKB-KW"/>
</dbReference>
<keyword evidence="3" id="KW-0813">Transport</keyword>
<keyword evidence="8 9" id="KW-0472">Membrane</keyword>
<dbReference type="OrthoDB" id="9986677at2759"/>
<keyword evidence="11" id="KW-1185">Reference proteome</keyword>
<gene>
    <name evidence="10" type="ORF">EVG20_g2771</name>
</gene>
<dbReference type="AlphaFoldDB" id="A0A4Y9ZA10"/>
<evidence type="ECO:0000256" key="9">
    <source>
        <dbReference type="SAM" id="Phobius"/>
    </source>
</evidence>
<accession>A0A4Y9ZA10</accession>
<reference evidence="10 11" key="1">
    <citation type="submission" date="2019-02" db="EMBL/GenBank/DDBJ databases">
        <title>Genome sequencing of the rare red list fungi Dentipellis fragilis.</title>
        <authorList>
            <person name="Buettner E."/>
            <person name="Kellner H."/>
        </authorList>
    </citation>
    <scope>NUCLEOTIDE SEQUENCE [LARGE SCALE GENOMIC DNA]</scope>
    <source>
        <strain evidence="10 11">DSM 105465</strain>
    </source>
</reference>
<keyword evidence="5" id="KW-0571">Peptide transport</keyword>
<keyword evidence="4 9" id="KW-0812">Transmembrane</keyword>
<keyword evidence="6" id="KW-0653">Protein transport</keyword>
<dbReference type="GO" id="GO:0035673">
    <property type="term" value="F:oligopeptide transmembrane transporter activity"/>
    <property type="evidence" value="ECO:0007669"/>
    <property type="project" value="InterPro"/>
</dbReference>
<comment type="similarity">
    <text evidence="2">Belongs to the oligopeptide OPT transporter family.</text>
</comment>
<evidence type="ECO:0000256" key="4">
    <source>
        <dbReference type="ARBA" id="ARBA00022692"/>
    </source>
</evidence>
<feature type="transmembrane region" description="Helical" evidence="9">
    <location>
        <begin position="693"/>
        <end position="711"/>
    </location>
</feature>
<comment type="subcellular location">
    <subcellularLocation>
        <location evidence="1">Membrane</location>
        <topology evidence="1">Multi-pass membrane protein</topology>
    </subcellularLocation>
</comment>
<evidence type="ECO:0000256" key="1">
    <source>
        <dbReference type="ARBA" id="ARBA00004141"/>
    </source>
</evidence>
<name>A0A4Y9ZA10_9AGAM</name>
<organism evidence="10 11">
    <name type="scientific">Dentipellis fragilis</name>
    <dbReference type="NCBI Taxonomy" id="205917"/>
    <lineage>
        <taxon>Eukaryota</taxon>
        <taxon>Fungi</taxon>
        <taxon>Dikarya</taxon>
        <taxon>Basidiomycota</taxon>
        <taxon>Agaricomycotina</taxon>
        <taxon>Agaricomycetes</taxon>
        <taxon>Russulales</taxon>
        <taxon>Hericiaceae</taxon>
        <taxon>Dentipellis</taxon>
    </lineage>
</organism>
<evidence type="ECO:0000313" key="11">
    <source>
        <dbReference type="Proteomes" id="UP000298327"/>
    </source>
</evidence>
<protein>
    <recommendedName>
        <fullName evidence="12">OPT family small oligopeptide transporter</fullName>
    </recommendedName>
</protein>
<evidence type="ECO:0000256" key="2">
    <source>
        <dbReference type="ARBA" id="ARBA00008807"/>
    </source>
</evidence>
<keyword evidence="7 9" id="KW-1133">Transmembrane helix</keyword>
<dbReference type="InterPro" id="IPR004648">
    <property type="entry name" value="Oligpept_transpt"/>
</dbReference>
<feature type="transmembrane region" description="Helical" evidence="9">
    <location>
        <begin position="116"/>
        <end position="136"/>
    </location>
</feature>
<feature type="transmembrane region" description="Helical" evidence="9">
    <location>
        <begin position="717"/>
        <end position="734"/>
    </location>
</feature>
<feature type="transmembrane region" description="Helical" evidence="9">
    <location>
        <begin position="396"/>
        <end position="418"/>
    </location>
</feature>
<feature type="transmembrane region" description="Helical" evidence="9">
    <location>
        <begin position="192"/>
        <end position="213"/>
    </location>
</feature>
<evidence type="ECO:0000256" key="8">
    <source>
        <dbReference type="ARBA" id="ARBA00023136"/>
    </source>
</evidence>
<proteinExistence type="inferred from homology"/>
<evidence type="ECO:0000256" key="3">
    <source>
        <dbReference type="ARBA" id="ARBA00022448"/>
    </source>
</evidence>
<dbReference type="PANTHER" id="PTHR22601">
    <property type="entry name" value="ISP4 LIKE PROTEIN"/>
    <property type="match status" value="1"/>
</dbReference>
<feature type="transmembrane region" description="Helical" evidence="9">
    <location>
        <begin position="746"/>
        <end position="766"/>
    </location>
</feature>
<evidence type="ECO:0008006" key="12">
    <source>
        <dbReference type="Google" id="ProtNLM"/>
    </source>
</evidence>
<dbReference type="EMBL" id="SEOQ01000114">
    <property type="protein sequence ID" value="TFY70229.1"/>
    <property type="molecule type" value="Genomic_DNA"/>
</dbReference>
<dbReference type="GO" id="GO:0016020">
    <property type="term" value="C:membrane"/>
    <property type="evidence" value="ECO:0007669"/>
    <property type="project" value="UniProtKB-SubCell"/>
</dbReference>
<evidence type="ECO:0000313" key="10">
    <source>
        <dbReference type="EMBL" id="TFY70229.1"/>
    </source>
</evidence>
<evidence type="ECO:0000256" key="5">
    <source>
        <dbReference type="ARBA" id="ARBA00022856"/>
    </source>
</evidence>
<evidence type="ECO:0000256" key="6">
    <source>
        <dbReference type="ARBA" id="ARBA00022927"/>
    </source>
</evidence>
<dbReference type="Proteomes" id="UP000298327">
    <property type="component" value="Unassembled WGS sequence"/>
</dbReference>
<evidence type="ECO:0000256" key="7">
    <source>
        <dbReference type="ARBA" id="ARBA00022989"/>
    </source>
</evidence>
<comment type="caution">
    <text evidence="10">The sequence shown here is derived from an EMBL/GenBank/DDBJ whole genome shotgun (WGS) entry which is preliminary data.</text>
</comment>
<dbReference type="NCBIfam" id="TIGR00728">
    <property type="entry name" value="OPT_sfam"/>
    <property type="match status" value="2"/>
</dbReference>
<feature type="transmembrane region" description="Helical" evidence="9">
    <location>
        <begin position="92"/>
        <end position="110"/>
    </location>
</feature>
<sequence>MSANIEGHIRDSGIYDYSLRNAEKSSENGFSNSTVRPVSLQEPPAISSAPEFFDPNLDFSDTGLEDDSPYPEVRAAVANFDDPSMPVSTIRAWMIGLFWAILLPGINQFFHFRYPSILVSGLVAQLVAFPMGRLWARVMPRFAIFGVSINPGPFTIKEHVLVTVMAGVGAQAAYATDIIAVQRVYYKQDFNFIYQWMLVMSTQFIGFSIGGIARRFLVAPPSMIWPSTLVQCALFNTLHSQNYSGTGLRESMSRERFFLLAFIGSTVWCKHEVVIRRNGLPTGVVNRHSARISIPGSQRLHMGMLDCPEERDRQPAVWLQERHGVFTLDLRLEPDSICWEPYTNTWYGAYMPISSRNAFDNTGKSYDLGRVLNPDATLNSTAYQEYSPLFLSTTFAVSYGLSFASMTATIVHSLIYFWKPIKLHFGRSLQEQPDVHAQLMSRYPQVSEWCGDFHFCGAVHQVVADEHDDLGVARRAAHRADLYHTHWYVRRRCLSSVFTDPSDAIAPRTSQPIGMLQAITNRQVGLNVIGELVAGLILPGKPVAMMMFKVRFGIGNADLGAMIFTSDFKLGHYMKVPPRPMFWAQILSTAIAGTVQLGVQTWMFSNIDGLCEAGQKNHFVCANIEVFGTASIVWGVVGPMRQFAKGQIYYSRVFFLNRRALPNAPLVVDPQIPSKLAELRQVRRLLLRFPRPLTDSTVFASFPLIFAGLGTLPPANASNFVPWAILGFIFQYLIRRRFFPFWAKYNYVLSAALDAGTAVGVILVYFCLQYPANGEIGAKTIQVWWGNTVFENNADWKSLPFKTVEDGHPFGPRTWS</sequence>
<dbReference type="Pfam" id="PF03169">
    <property type="entry name" value="OPT"/>
    <property type="match status" value="2"/>
</dbReference>
<dbReference type="InterPro" id="IPR004813">
    <property type="entry name" value="OPT"/>
</dbReference>